<dbReference type="GO" id="GO:0005886">
    <property type="term" value="C:plasma membrane"/>
    <property type="evidence" value="ECO:0007669"/>
    <property type="project" value="UniProtKB-SubCell"/>
</dbReference>
<evidence type="ECO:0000313" key="11">
    <source>
        <dbReference type="EMBL" id="CAB4569266.1"/>
    </source>
</evidence>
<accession>A0A6J6E0G7</accession>
<evidence type="ECO:0000256" key="2">
    <source>
        <dbReference type="ARBA" id="ARBA00022475"/>
    </source>
</evidence>
<feature type="transmembrane region" description="Helical" evidence="8">
    <location>
        <begin position="109"/>
        <end position="131"/>
    </location>
</feature>
<dbReference type="PANTHER" id="PTHR23028">
    <property type="entry name" value="ACETYLTRANSFERASE"/>
    <property type="match status" value="1"/>
</dbReference>
<evidence type="ECO:0000256" key="1">
    <source>
        <dbReference type="ARBA" id="ARBA00004651"/>
    </source>
</evidence>
<feature type="domain" description="SGNH" evidence="10">
    <location>
        <begin position="383"/>
        <end position="504"/>
    </location>
</feature>
<sequence length="607" mass="64957">MPGGFLGVSLFFTLSGYLIVDLLLAEGERTGRIDLRAFWSRRLRRLAPASLMVIAAVVGLATWLSTGVEADRVRGDAVSSVAYVANWRFILEGQSYDQLFAAPSPLQHLWSLAIEEQMYMFVPVVVALVFARGGGRRVVAVILALASVASVIASMVTTRHDVVYYGSHTRAAELLIGALLACVLGRRWDGASRLFARSWSSFGALALLVIVALARVSDVGSPWVYSGSLAAFALLSAVAVTGSIVPGTTARVLGWRPLASVGKVSYGLYLVHWPVIVWMNEDRLGFGGVALFAVQMAVTSVIAVVSHRFVEMPVRERRLLRRPSTAGATLIVSIVVTVALAITFLPSVDATPDADVEVLTTIPRVGTSVPIAVDEPVGDVFDGSGPMRVLVVGDSTAENIARALADVGDPDVGVVSGGVLGCPLVPASRVRDRVVGEQDVTYCPDVMRLVSDNAANVDVILVVVGIANQWDYLPTSGSTWIEAGTSEHRVALDALMERIQDRVDPLGVTTLLLEAPAVRDKPDLLGDDPEAIAKWSEVMRGWDRRWASVRVVPYADLLSDPYGEAGRAERPDGVHLDRAFAADIARDPLLPRIRLAWAAALSDVATG</sequence>
<feature type="transmembrane region" description="Helical" evidence="8">
    <location>
        <begin position="138"/>
        <end position="156"/>
    </location>
</feature>
<dbReference type="Pfam" id="PF19040">
    <property type="entry name" value="SGNH"/>
    <property type="match status" value="1"/>
</dbReference>
<dbReference type="GO" id="GO:0016747">
    <property type="term" value="F:acyltransferase activity, transferring groups other than amino-acyl groups"/>
    <property type="evidence" value="ECO:0007669"/>
    <property type="project" value="InterPro"/>
</dbReference>
<dbReference type="SUPFAM" id="SSF52266">
    <property type="entry name" value="SGNH hydrolase"/>
    <property type="match status" value="1"/>
</dbReference>
<protein>
    <submittedName>
        <fullName evidence="11">Unannotated protein</fullName>
    </submittedName>
</protein>
<gene>
    <name evidence="11" type="ORF">UFOPK1722_00266</name>
</gene>
<feature type="transmembrane region" description="Helical" evidence="8">
    <location>
        <begin position="326"/>
        <end position="345"/>
    </location>
</feature>
<evidence type="ECO:0000256" key="5">
    <source>
        <dbReference type="ARBA" id="ARBA00022989"/>
    </source>
</evidence>
<keyword evidence="7" id="KW-0012">Acyltransferase</keyword>
<keyword evidence="6 8" id="KW-0472">Membrane</keyword>
<feature type="transmembrane region" description="Helical" evidence="8">
    <location>
        <begin position="284"/>
        <end position="305"/>
    </location>
</feature>
<dbReference type="AlphaFoldDB" id="A0A6J6E0G7"/>
<name>A0A6J6E0G7_9ZZZZ</name>
<dbReference type="Pfam" id="PF01757">
    <property type="entry name" value="Acyl_transf_3"/>
    <property type="match status" value="1"/>
</dbReference>
<feature type="transmembrane region" description="Helical" evidence="8">
    <location>
        <begin position="162"/>
        <end position="184"/>
    </location>
</feature>
<organism evidence="11">
    <name type="scientific">freshwater metagenome</name>
    <dbReference type="NCBI Taxonomy" id="449393"/>
    <lineage>
        <taxon>unclassified sequences</taxon>
        <taxon>metagenomes</taxon>
        <taxon>ecological metagenomes</taxon>
    </lineage>
</organism>
<proteinExistence type="predicted"/>
<feature type="transmembrane region" description="Helical" evidence="8">
    <location>
        <begin position="257"/>
        <end position="278"/>
    </location>
</feature>
<evidence type="ECO:0000259" key="9">
    <source>
        <dbReference type="Pfam" id="PF01757"/>
    </source>
</evidence>
<evidence type="ECO:0000256" key="4">
    <source>
        <dbReference type="ARBA" id="ARBA00022692"/>
    </source>
</evidence>
<evidence type="ECO:0000256" key="8">
    <source>
        <dbReference type="SAM" id="Phobius"/>
    </source>
</evidence>
<feature type="transmembrane region" description="Helical" evidence="8">
    <location>
        <begin position="46"/>
        <end position="64"/>
    </location>
</feature>
<keyword evidence="4 8" id="KW-0812">Transmembrane</keyword>
<dbReference type="InterPro" id="IPR002656">
    <property type="entry name" value="Acyl_transf_3_dom"/>
</dbReference>
<dbReference type="PANTHER" id="PTHR23028:SF53">
    <property type="entry name" value="ACYL_TRANSF_3 DOMAIN-CONTAINING PROTEIN"/>
    <property type="match status" value="1"/>
</dbReference>
<keyword evidence="2" id="KW-1003">Cell membrane</keyword>
<reference evidence="11" key="1">
    <citation type="submission" date="2020-05" db="EMBL/GenBank/DDBJ databases">
        <authorList>
            <person name="Chiriac C."/>
            <person name="Salcher M."/>
            <person name="Ghai R."/>
            <person name="Kavagutti S V."/>
        </authorList>
    </citation>
    <scope>NUCLEOTIDE SEQUENCE</scope>
</reference>
<dbReference type="InterPro" id="IPR036514">
    <property type="entry name" value="SGNH_hydro_sf"/>
</dbReference>
<dbReference type="EMBL" id="CAEZTS010000013">
    <property type="protein sequence ID" value="CAB4569266.1"/>
    <property type="molecule type" value="Genomic_DNA"/>
</dbReference>
<dbReference type="InterPro" id="IPR043968">
    <property type="entry name" value="SGNH"/>
</dbReference>
<dbReference type="InterPro" id="IPR050879">
    <property type="entry name" value="Acyltransferase_3"/>
</dbReference>
<feature type="domain" description="Acyltransferase 3" evidence="9">
    <location>
        <begin position="4"/>
        <end position="303"/>
    </location>
</feature>
<feature type="transmembrane region" description="Helical" evidence="8">
    <location>
        <begin position="196"/>
        <end position="217"/>
    </location>
</feature>
<evidence type="ECO:0000256" key="3">
    <source>
        <dbReference type="ARBA" id="ARBA00022679"/>
    </source>
</evidence>
<keyword evidence="5 8" id="KW-1133">Transmembrane helix</keyword>
<dbReference type="GO" id="GO:0009103">
    <property type="term" value="P:lipopolysaccharide biosynthetic process"/>
    <property type="evidence" value="ECO:0007669"/>
    <property type="project" value="TreeGrafter"/>
</dbReference>
<evidence type="ECO:0000256" key="6">
    <source>
        <dbReference type="ARBA" id="ARBA00023136"/>
    </source>
</evidence>
<keyword evidence="3" id="KW-0808">Transferase</keyword>
<dbReference type="Gene3D" id="3.40.50.1110">
    <property type="entry name" value="SGNH hydrolase"/>
    <property type="match status" value="1"/>
</dbReference>
<feature type="transmembrane region" description="Helical" evidence="8">
    <location>
        <begin position="223"/>
        <end position="245"/>
    </location>
</feature>
<feature type="transmembrane region" description="Helical" evidence="8">
    <location>
        <begin position="6"/>
        <end position="25"/>
    </location>
</feature>
<evidence type="ECO:0000259" key="10">
    <source>
        <dbReference type="Pfam" id="PF19040"/>
    </source>
</evidence>
<evidence type="ECO:0000256" key="7">
    <source>
        <dbReference type="ARBA" id="ARBA00023315"/>
    </source>
</evidence>
<comment type="subcellular location">
    <subcellularLocation>
        <location evidence="1">Cell membrane</location>
        <topology evidence="1">Multi-pass membrane protein</topology>
    </subcellularLocation>
</comment>